<dbReference type="AlphaFoldDB" id="A0AAE0N0B1"/>
<feature type="domain" description="SHSP" evidence="5">
    <location>
        <begin position="42"/>
        <end position="173"/>
    </location>
</feature>
<reference evidence="6" key="2">
    <citation type="submission" date="2023-06" db="EMBL/GenBank/DDBJ databases">
        <authorList>
            <consortium name="Lawrence Berkeley National Laboratory"/>
            <person name="Haridas S."/>
            <person name="Hensen N."/>
            <person name="Bonometti L."/>
            <person name="Westerberg I."/>
            <person name="Brannstrom I.O."/>
            <person name="Guillou S."/>
            <person name="Cros-Aarteil S."/>
            <person name="Calhoun S."/>
            <person name="Kuo A."/>
            <person name="Mondo S."/>
            <person name="Pangilinan J."/>
            <person name="Riley R."/>
            <person name="Labutti K."/>
            <person name="Andreopoulos B."/>
            <person name="Lipzen A."/>
            <person name="Chen C."/>
            <person name="Yanf M."/>
            <person name="Daum C."/>
            <person name="Ng V."/>
            <person name="Clum A."/>
            <person name="Steindorff A."/>
            <person name="Ohm R."/>
            <person name="Martin F."/>
            <person name="Silar P."/>
            <person name="Natvig D."/>
            <person name="Lalanne C."/>
            <person name="Gautier V."/>
            <person name="Ament-Velasquez S.L."/>
            <person name="Kruys A."/>
            <person name="Hutchinson M.I."/>
            <person name="Powell A.J."/>
            <person name="Barry K."/>
            <person name="Miller A.N."/>
            <person name="Grigoriev I.V."/>
            <person name="Debuchy R."/>
            <person name="Gladieux P."/>
            <person name="Thoren M.H."/>
            <person name="Johannesson H."/>
        </authorList>
    </citation>
    <scope>NUCLEOTIDE SEQUENCE</scope>
    <source>
        <strain evidence="6">CBS 958.72</strain>
    </source>
</reference>
<dbReference type="CDD" id="cd06464">
    <property type="entry name" value="ACD_sHsps-like"/>
    <property type="match status" value="1"/>
</dbReference>
<evidence type="ECO:0000259" key="5">
    <source>
        <dbReference type="PROSITE" id="PS01031"/>
    </source>
</evidence>
<feature type="compositionally biased region" description="Basic and acidic residues" evidence="4">
    <location>
        <begin position="108"/>
        <end position="117"/>
    </location>
</feature>
<evidence type="ECO:0000256" key="2">
    <source>
        <dbReference type="PROSITE-ProRule" id="PRU00285"/>
    </source>
</evidence>
<accession>A0AAE0N0B1</accession>
<dbReference type="Pfam" id="PF00011">
    <property type="entry name" value="HSP20"/>
    <property type="match status" value="1"/>
</dbReference>
<name>A0AAE0N0B1_9PEZI</name>
<organism evidence="6 7">
    <name type="scientific">Lasiosphaeria ovina</name>
    <dbReference type="NCBI Taxonomy" id="92902"/>
    <lineage>
        <taxon>Eukaryota</taxon>
        <taxon>Fungi</taxon>
        <taxon>Dikarya</taxon>
        <taxon>Ascomycota</taxon>
        <taxon>Pezizomycotina</taxon>
        <taxon>Sordariomycetes</taxon>
        <taxon>Sordariomycetidae</taxon>
        <taxon>Sordariales</taxon>
        <taxon>Lasiosphaeriaceae</taxon>
        <taxon>Lasiosphaeria</taxon>
    </lineage>
</organism>
<protein>
    <submittedName>
        <fullName evidence="6">HSP20-like chaperone</fullName>
    </submittedName>
</protein>
<dbReference type="Proteomes" id="UP001287356">
    <property type="component" value="Unassembled WGS sequence"/>
</dbReference>
<reference evidence="6" key="1">
    <citation type="journal article" date="2023" name="Mol. Phylogenet. Evol.">
        <title>Genome-scale phylogeny and comparative genomics of the fungal order Sordariales.</title>
        <authorList>
            <person name="Hensen N."/>
            <person name="Bonometti L."/>
            <person name="Westerberg I."/>
            <person name="Brannstrom I.O."/>
            <person name="Guillou S."/>
            <person name="Cros-Aarteil S."/>
            <person name="Calhoun S."/>
            <person name="Haridas S."/>
            <person name="Kuo A."/>
            <person name="Mondo S."/>
            <person name="Pangilinan J."/>
            <person name="Riley R."/>
            <person name="LaButti K."/>
            <person name="Andreopoulos B."/>
            <person name="Lipzen A."/>
            <person name="Chen C."/>
            <person name="Yan M."/>
            <person name="Daum C."/>
            <person name="Ng V."/>
            <person name="Clum A."/>
            <person name="Steindorff A."/>
            <person name="Ohm R.A."/>
            <person name="Martin F."/>
            <person name="Silar P."/>
            <person name="Natvig D.O."/>
            <person name="Lalanne C."/>
            <person name="Gautier V."/>
            <person name="Ament-Velasquez S.L."/>
            <person name="Kruys A."/>
            <person name="Hutchinson M.I."/>
            <person name="Powell A.J."/>
            <person name="Barry K."/>
            <person name="Miller A.N."/>
            <person name="Grigoriev I.V."/>
            <person name="Debuchy R."/>
            <person name="Gladieux P."/>
            <person name="Hiltunen Thoren M."/>
            <person name="Johannesson H."/>
        </authorList>
    </citation>
    <scope>NUCLEOTIDE SEQUENCE</scope>
    <source>
        <strain evidence="6">CBS 958.72</strain>
    </source>
</reference>
<keyword evidence="7" id="KW-1185">Reference proteome</keyword>
<gene>
    <name evidence="6" type="ORF">B0T24DRAFT_536738</name>
</gene>
<evidence type="ECO:0000313" key="6">
    <source>
        <dbReference type="EMBL" id="KAK3365520.1"/>
    </source>
</evidence>
<dbReference type="SUPFAM" id="SSF49764">
    <property type="entry name" value="HSP20-like chaperones"/>
    <property type="match status" value="1"/>
</dbReference>
<keyword evidence="1" id="KW-0346">Stress response</keyword>
<proteinExistence type="inferred from homology"/>
<sequence>MSLWYPYSYSHSAVPGFSSLFRMLDEFDKYAQQQIGTSIGGKSDQTFSPKFDVTEHDKEYQLQGELPGVPPENVVVDFTDNQALVVRGHAERKHTEGDPSLGQIEGGAETKKIEGGGKKSQLSERSYGEFSRVFSFPVAVDQDKIQTKFEHGILDVKVPKAESNKGRRKIPLQ</sequence>
<evidence type="ECO:0000313" key="7">
    <source>
        <dbReference type="Proteomes" id="UP001287356"/>
    </source>
</evidence>
<evidence type="ECO:0000256" key="3">
    <source>
        <dbReference type="RuleBase" id="RU003616"/>
    </source>
</evidence>
<comment type="similarity">
    <text evidence="2 3">Belongs to the small heat shock protein (HSP20) family.</text>
</comment>
<comment type="caution">
    <text evidence="6">The sequence shown here is derived from an EMBL/GenBank/DDBJ whole genome shotgun (WGS) entry which is preliminary data.</text>
</comment>
<dbReference type="PANTHER" id="PTHR11527">
    <property type="entry name" value="HEAT-SHOCK PROTEIN 20 FAMILY MEMBER"/>
    <property type="match status" value="1"/>
</dbReference>
<evidence type="ECO:0000256" key="4">
    <source>
        <dbReference type="SAM" id="MobiDB-lite"/>
    </source>
</evidence>
<dbReference type="InterPro" id="IPR002068">
    <property type="entry name" value="A-crystallin/Hsp20_dom"/>
</dbReference>
<dbReference type="InterPro" id="IPR031107">
    <property type="entry name" value="Small_HSP"/>
</dbReference>
<feature type="region of interest" description="Disordered" evidence="4">
    <location>
        <begin position="90"/>
        <end position="124"/>
    </location>
</feature>
<dbReference type="InterPro" id="IPR008978">
    <property type="entry name" value="HSP20-like_chaperone"/>
</dbReference>
<dbReference type="EMBL" id="JAULSN010000008">
    <property type="protein sequence ID" value="KAK3365520.1"/>
    <property type="molecule type" value="Genomic_DNA"/>
</dbReference>
<evidence type="ECO:0000256" key="1">
    <source>
        <dbReference type="ARBA" id="ARBA00023016"/>
    </source>
</evidence>
<dbReference type="PROSITE" id="PS01031">
    <property type="entry name" value="SHSP"/>
    <property type="match status" value="1"/>
</dbReference>
<dbReference type="Gene3D" id="2.60.40.790">
    <property type="match status" value="1"/>
</dbReference>